<evidence type="ECO:0000313" key="3">
    <source>
        <dbReference type="Proteomes" id="UP001620645"/>
    </source>
</evidence>
<keyword evidence="3" id="KW-1185">Reference proteome</keyword>
<feature type="compositionally biased region" description="Basic and acidic residues" evidence="1">
    <location>
        <begin position="1"/>
        <end position="25"/>
    </location>
</feature>
<feature type="region of interest" description="Disordered" evidence="1">
    <location>
        <begin position="1"/>
        <end position="39"/>
    </location>
</feature>
<accession>A0ABD2IMX4</accession>
<gene>
    <name evidence="2" type="ORF">niasHS_012975</name>
</gene>
<sequence>MPSKDRSRKELERKRWRGSTDHVNDNEVEGGPSTSVQTEVQQVAEVATTPMLRRAFRANSISSGDDNPRRTNLRLIKLNERRIKMVEERMRKNLADYDQRSWPPKTASRSRRRSVTLTDVRCGDACTCTAYAQCQQNASAFLASITYLNQFKHAIWSSVDYYDSGQFGDFFCQYCGARLLCGEHEKIKGGRQTP</sequence>
<dbReference type="AlphaFoldDB" id="A0ABD2IMX4"/>
<comment type="caution">
    <text evidence="2">The sequence shown here is derived from an EMBL/GenBank/DDBJ whole genome shotgun (WGS) entry which is preliminary data.</text>
</comment>
<dbReference type="EMBL" id="JBICCN010000292">
    <property type="protein sequence ID" value="KAL3080631.1"/>
    <property type="molecule type" value="Genomic_DNA"/>
</dbReference>
<organism evidence="2 3">
    <name type="scientific">Heterodera schachtii</name>
    <name type="common">Sugarbeet cyst nematode worm</name>
    <name type="synonym">Tylenchus schachtii</name>
    <dbReference type="NCBI Taxonomy" id="97005"/>
    <lineage>
        <taxon>Eukaryota</taxon>
        <taxon>Metazoa</taxon>
        <taxon>Ecdysozoa</taxon>
        <taxon>Nematoda</taxon>
        <taxon>Chromadorea</taxon>
        <taxon>Rhabditida</taxon>
        <taxon>Tylenchina</taxon>
        <taxon>Tylenchomorpha</taxon>
        <taxon>Tylenchoidea</taxon>
        <taxon>Heteroderidae</taxon>
        <taxon>Heteroderinae</taxon>
        <taxon>Heterodera</taxon>
    </lineage>
</organism>
<proteinExistence type="predicted"/>
<reference evidence="2 3" key="1">
    <citation type="submission" date="2024-10" db="EMBL/GenBank/DDBJ databases">
        <authorList>
            <person name="Kim D."/>
        </authorList>
    </citation>
    <scope>NUCLEOTIDE SEQUENCE [LARGE SCALE GENOMIC DNA]</scope>
    <source>
        <strain evidence="2">Taebaek</strain>
    </source>
</reference>
<dbReference type="Proteomes" id="UP001620645">
    <property type="component" value="Unassembled WGS sequence"/>
</dbReference>
<protein>
    <submittedName>
        <fullName evidence="2">Uncharacterized protein</fullName>
    </submittedName>
</protein>
<evidence type="ECO:0000256" key="1">
    <source>
        <dbReference type="SAM" id="MobiDB-lite"/>
    </source>
</evidence>
<evidence type="ECO:0000313" key="2">
    <source>
        <dbReference type="EMBL" id="KAL3080631.1"/>
    </source>
</evidence>
<name>A0ABD2IMX4_HETSC</name>